<protein>
    <submittedName>
        <fullName evidence="2">Uncharacterized protein</fullName>
    </submittedName>
</protein>
<dbReference type="AlphaFoldDB" id="A0A9R0ZC75"/>
<evidence type="ECO:0000313" key="2">
    <source>
        <dbReference type="EMBL" id="VAI74935.1"/>
    </source>
</evidence>
<dbReference type="Proteomes" id="UP000324705">
    <property type="component" value="Chromosome 7A"/>
</dbReference>
<dbReference type="Pfam" id="PF03087">
    <property type="entry name" value="BPS1"/>
    <property type="match status" value="1"/>
</dbReference>
<dbReference type="GO" id="GO:0048364">
    <property type="term" value="P:root development"/>
    <property type="evidence" value="ECO:0007669"/>
    <property type="project" value="InterPro"/>
</dbReference>
<dbReference type="InterPro" id="IPR004320">
    <property type="entry name" value="BPS1_pln"/>
</dbReference>
<dbReference type="GO" id="GO:0048367">
    <property type="term" value="P:shoot system development"/>
    <property type="evidence" value="ECO:0007669"/>
    <property type="project" value="InterPro"/>
</dbReference>
<gene>
    <name evidence="2" type="ORF">TRITD_7Av1G117400</name>
</gene>
<reference evidence="2 3" key="1">
    <citation type="submission" date="2017-09" db="EMBL/GenBank/DDBJ databases">
        <authorList>
            <consortium name="International Durum Wheat Genome Sequencing Consortium (IDWGSC)"/>
            <person name="Milanesi L."/>
        </authorList>
    </citation>
    <scope>NUCLEOTIDE SEQUENCE [LARGE SCALE GENOMIC DNA]</scope>
    <source>
        <strain evidence="3">cv. Svevo</strain>
    </source>
</reference>
<sequence length="118" mass="12979">MASHLRSSSAPSSPCAGETNVERQLQSLNTSVSSPSSTIETMLDGLRRLGDIYDCIDELTSLPSSQALIYKPQQRIVVEQELEHSLVVLLDLCDAVQVSFSKLKASVQDMQLVTKEKR</sequence>
<dbReference type="EMBL" id="LT934123">
    <property type="protein sequence ID" value="VAI74935.1"/>
    <property type="molecule type" value="Genomic_DNA"/>
</dbReference>
<organism evidence="2 3">
    <name type="scientific">Triticum turgidum subsp. durum</name>
    <name type="common">Durum wheat</name>
    <name type="synonym">Triticum durum</name>
    <dbReference type="NCBI Taxonomy" id="4567"/>
    <lineage>
        <taxon>Eukaryota</taxon>
        <taxon>Viridiplantae</taxon>
        <taxon>Streptophyta</taxon>
        <taxon>Embryophyta</taxon>
        <taxon>Tracheophyta</taxon>
        <taxon>Spermatophyta</taxon>
        <taxon>Magnoliopsida</taxon>
        <taxon>Liliopsida</taxon>
        <taxon>Poales</taxon>
        <taxon>Poaceae</taxon>
        <taxon>BOP clade</taxon>
        <taxon>Pooideae</taxon>
        <taxon>Triticodae</taxon>
        <taxon>Triticeae</taxon>
        <taxon>Triticinae</taxon>
        <taxon>Triticum</taxon>
    </lineage>
</organism>
<feature type="region of interest" description="Disordered" evidence="1">
    <location>
        <begin position="1"/>
        <end position="37"/>
    </location>
</feature>
<feature type="compositionally biased region" description="Low complexity" evidence="1">
    <location>
        <begin position="27"/>
        <end position="37"/>
    </location>
</feature>
<dbReference type="OMA" id="INTMCHG"/>
<dbReference type="Gramene" id="TRITD7Av1G117400.1">
    <property type="protein sequence ID" value="TRITD7Av1G117400.1"/>
    <property type="gene ID" value="TRITD7Av1G117400"/>
</dbReference>
<dbReference type="PANTHER" id="PTHR33070:SF50">
    <property type="entry name" value="OS08G0553050 PROTEIN"/>
    <property type="match status" value="1"/>
</dbReference>
<keyword evidence="3" id="KW-1185">Reference proteome</keyword>
<dbReference type="PANTHER" id="PTHR33070">
    <property type="entry name" value="OS06G0725500 PROTEIN"/>
    <property type="match status" value="1"/>
</dbReference>
<name>A0A9R0ZC75_TRITD</name>
<feature type="compositionally biased region" description="Low complexity" evidence="1">
    <location>
        <begin position="7"/>
        <end position="16"/>
    </location>
</feature>
<accession>A0A9R0ZC75</accession>
<evidence type="ECO:0000313" key="3">
    <source>
        <dbReference type="Proteomes" id="UP000324705"/>
    </source>
</evidence>
<proteinExistence type="predicted"/>
<evidence type="ECO:0000256" key="1">
    <source>
        <dbReference type="SAM" id="MobiDB-lite"/>
    </source>
</evidence>